<feature type="region of interest" description="Disordered" evidence="1">
    <location>
        <begin position="247"/>
        <end position="273"/>
    </location>
</feature>
<dbReference type="SUPFAM" id="SSF56219">
    <property type="entry name" value="DNase I-like"/>
    <property type="match status" value="1"/>
</dbReference>
<feature type="region of interest" description="Disordered" evidence="1">
    <location>
        <begin position="477"/>
        <end position="518"/>
    </location>
</feature>
<gene>
    <name evidence="2" type="ORF">Dsin_007430</name>
</gene>
<dbReference type="EMBL" id="JANJYJ010000002">
    <property type="protein sequence ID" value="KAK3227568.1"/>
    <property type="molecule type" value="Genomic_DNA"/>
</dbReference>
<feature type="compositionally biased region" description="Basic and acidic residues" evidence="1">
    <location>
        <begin position="480"/>
        <end position="518"/>
    </location>
</feature>
<evidence type="ECO:0000256" key="1">
    <source>
        <dbReference type="SAM" id="MobiDB-lite"/>
    </source>
</evidence>
<reference evidence="2" key="1">
    <citation type="journal article" date="2023" name="Plant J.">
        <title>Genome sequences and population genomics provide insights into the demographic history, inbreeding, and mutation load of two 'living fossil' tree species of Dipteronia.</title>
        <authorList>
            <person name="Feng Y."/>
            <person name="Comes H.P."/>
            <person name="Chen J."/>
            <person name="Zhu S."/>
            <person name="Lu R."/>
            <person name="Zhang X."/>
            <person name="Li P."/>
            <person name="Qiu J."/>
            <person name="Olsen K.M."/>
            <person name="Qiu Y."/>
        </authorList>
    </citation>
    <scope>NUCLEOTIDE SEQUENCE</scope>
    <source>
        <strain evidence="2">NBL</strain>
    </source>
</reference>
<evidence type="ECO:0000313" key="2">
    <source>
        <dbReference type="EMBL" id="KAK3227568.1"/>
    </source>
</evidence>
<sequence>MHHRTRNIESGEIKGSRSFVEVVTRKQRVSEEREEESSDESIRMVVDDTSSDIGWLERSAIGELIDFSKVTQVNERLSDRGFRFSSSYLGGKAVLWTFESTHENEGFIRNGFFWKDTFRSMKKWSESLENQPKSVWINIAGLPLRFWNIYFFQKIGNRFGELLLVESDTLQRKRMDRAQLLVAINGNRPCPKYVKVATGSRPFLVKVEENSVPVDPAWVGKILDLNFEYVSQEMEFLLEDFPEKKGVHENNHTRNDGQINVGKSDRRQGRAYDRQEKKNIEQWVKHERWKEGRGVVNRKDNRSLSSLIEEDEGLHKEKTDVKGKGGYISVARKRPSFPEEPTEGERGFRDLHQGECSKLISKGLNAARRANGLTESPNEEGESSDSPKTISITTMGCENEVFSNPVEGARQMLLRHKEHHLVSLSDKEGRLLSLPLKGPIQLPLIGLRGNLIMGRDLEALPLTVELEGDVARTVSIASTREADRRPEIQRRTSKDKNETGRTTRKNQEESQDENGERTEKLWNLEDEVTKVIEVGIALGLDFNGKETEIGERIARREREDEELMAVGNVNILMIVISWNVRGLGKGEKRRMVRGVVNRHKPEIMFVQESKLKSFPVPWFVAGDFNTILEPSERVGVGYDLVSMRNFHSFITQAGIMDIPMHGPKYTWSNNRAVEAWERLNRFLISPIILSWLPNLMQRGLPRCISDHNPIMLADKLALIDRKAEANGWSDDLRNDRLNTMEVLWRSLCLEEQSCGQKSRVAWLKEGDRNTKFYHCMASSRMRRNLIGEMIIEGNTISDPTRLSVEVFKFFKKHFQKEQWERPRLPRLNLKKNSEMERVGLEEDFSMAKIWTALSSCDGNKSPGPDGFNLNFFKAQWEEIQEDLLGFINEFHKDGSVVKNLNRTFITLIPKVSKPENVKDFRPICLVGYLYKVLAKVLANRLRKVMDSVIGESQMAFISDRQSSDSFVIAEEIIRKWRSDNDGGLSGSGPADPWTGKT</sequence>
<proteinExistence type="predicted"/>
<dbReference type="Gene3D" id="3.60.10.10">
    <property type="entry name" value="Endonuclease/exonuclease/phosphatase"/>
    <property type="match status" value="1"/>
</dbReference>
<evidence type="ECO:0000313" key="3">
    <source>
        <dbReference type="Proteomes" id="UP001281410"/>
    </source>
</evidence>
<evidence type="ECO:0008006" key="4">
    <source>
        <dbReference type="Google" id="ProtNLM"/>
    </source>
</evidence>
<keyword evidence="3" id="KW-1185">Reference proteome</keyword>
<dbReference type="PANTHER" id="PTHR19446">
    <property type="entry name" value="REVERSE TRANSCRIPTASES"/>
    <property type="match status" value="1"/>
</dbReference>
<name>A0AAE0B146_9ROSI</name>
<protein>
    <recommendedName>
        <fullName evidence="4">Reverse transcriptase domain-containing protein</fullName>
    </recommendedName>
</protein>
<organism evidence="2 3">
    <name type="scientific">Dipteronia sinensis</name>
    <dbReference type="NCBI Taxonomy" id="43782"/>
    <lineage>
        <taxon>Eukaryota</taxon>
        <taxon>Viridiplantae</taxon>
        <taxon>Streptophyta</taxon>
        <taxon>Embryophyta</taxon>
        <taxon>Tracheophyta</taxon>
        <taxon>Spermatophyta</taxon>
        <taxon>Magnoliopsida</taxon>
        <taxon>eudicotyledons</taxon>
        <taxon>Gunneridae</taxon>
        <taxon>Pentapetalae</taxon>
        <taxon>rosids</taxon>
        <taxon>malvids</taxon>
        <taxon>Sapindales</taxon>
        <taxon>Sapindaceae</taxon>
        <taxon>Hippocastanoideae</taxon>
        <taxon>Acereae</taxon>
        <taxon>Dipteronia</taxon>
    </lineage>
</organism>
<feature type="compositionally biased region" description="Basic and acidic residues" evidence="1">
    <location>
        <begin position="263"/>
        <end position="273"/>
    </location>
</feature>
<dbReference type="Proteomes" id="UP001281410">
    <property type="component" value="Unassembled WGS sequence"/>
</dbReference>
<dbReference type="InterPro" id="IPR036691">
    <property type="entry name" value="Endo/exonu/phosph_ase_sf"/>
</dbReference>
<dbReference type="AlphaFoldDB" id="A0AAE0B146"/>
<comment type="caution">
    <text evidence="2">The sequence shown here is derived from an EMBL/GenBank/DDBJ whole genome shotgun (WGS) entry which is preliminary data.</text>
</comment>
<accession>A0AAE0B146</accession>